<evidence type="ECO:0000313" key="2">
    <source>
        <dbReference type="EMBL" id="MET3790390.1"/>
    </source>
</evidence>
<keyword evidence="1" id="KW-0812">Transmembrane</keyword>
<feature type="transmembrane region" description="Helical" evidence="1">
    <location>
        <begin position="53"/>
        <end position="71"/>
    </location>
</feature>
<sequence>MPSSSGSPTPSKEERSEREDVALLVPFFGVVLLMPPLLNLFEGRRMPFGVPVEVLYLFGVWLLVIVGAILLSRRRQFREAAPKALAENVSPLPADPPGDT</sequence>
<dbReference type="RefSeq" id="WP_354192548.1">
    <property type="nucleotide sequence ID" value="NZ_JBEPML010000002.1"/>
</dbReference>
<dbReference type="Proteomes" id="UP001549076">
    <property type="component" value="Unassembled WGS sequence"/>
</dbReference>
<name>A0ABV2MUB7_9HYPH</name>
<evidence type="ECO:0000313" key="3">
    <source>
        <dbReference type="Proteomes" id="UP001549076"/>
    </source>
</evidence>
<proteinExistence type="predicted"/>
<reference evidence="2 3" key="1">
    <citation type="submission" date="2024-06" db="EMBL/GenBank/DDBJ databases">
        <title>Genomic Encyclopedia of Type Strains, Phase IV (KMG-IV): sequencing the most valuable type-strain genomes for metagenomic binning, comparative biology and taxonomic classification.</title>
        <authorList>
            <person name="Goeker M."/>
        </authorList>
    </citation>
    <scope>NUCLEOTIDE SEQUENCE [LARGE SCALE GENOMIC DNA]</scope>
    <source>
        <strain evidence="2 3">DSM 27865</strain>
    </source>
</reference>
<keyword evidence="1" id="KW-1133">Transmembrane helix</keyword>
<organism evidence="2 3">
    <name type="scientific">Aquamicrobium terrae</name>
    <dbReference type="NCBI Taxonomy" id="1324945"/>
    <lineage>
        <taxon>Bacteria</taxon>
        <taxon>Pseudomonadati</taxon>
        <taxon>Pseudomonadota</taxon>
        <taxon>Alphaproteobacteria</taxon>
        <taxon>Hyphomicrobiales</taxon>
        <taxon>Phyllobacteriaceae</taxon>
        <taxon>Aquamicrobium</taxon>
    </lineage>
</organism>
<gene>
    <name evidence="2" type="ORF">ABID37_000581</name>
</gene>
<dbReference type="EMBL" id="JBEPML010000002">
    <property type="protein sequence ID" value="MET3790390.1"/>
    <property type="molecule type" value="Genomic_DNA"/>
</dbReference>
<feature type="transmembrane region" description="Helical" evidence="1">
    <location>
        <begin position="21"/>
        <end position="41"/>
    </location>
</feature>
<evidence type="ECO:0000256" key="1">
    <source>
        <dbReference type="SAM" id="Phobius"/>
    </source>
</evidence>
<protein>
    <recommendedName>
        <fullName evidence="4">DUF3311 domain-containing protein</fullName>
    </recommendedName>
</protein>
<comment type="caution">
    <text evidence="2">The sequence shown here is derived from an EMBL/GenBank/DDBJ whole genome shotgun (WGS) entry which is preliminary data.</text>
</comment>
<keyword evidence="1" id="KW-0472">Membrane</keyword>
<evidence type="ECO:0008006" key="4">
    <source>
        <dbReference type="Google" id="ProtNLM"/>
    </source>
</evidence>
<keyword evidence="3" id="KW-1185">Reference proteome</keyword>
<accession>A0ABV2MUB7</accession>